<reference evidence="1 2" key="1">
    <citation type="submission" date="2018-08" db="EMBL/GenBank/DDBJ databases">
        <title>Chitinophaga sp. K20C18050901, a novel bacterium isolated from forest soil.</title>
        <authorList>
            <person name="Wang C."/>
        </authorList>
    </citation>
    <scope>NUCLEOTIDE SEQUENCE [LARGE SCALE GENOMIC DNA]</scope>
    <source>
        <strain evidence="1 2">K20C18050901</strain>
    </source>
</reference>
<accession>A0A3E1NYG4</accession>
<proteinExistence type="predicted"/>
<keyword evidence="2" id="KW-1185">Reference proteome</keyword>
<comment type="caution">
    <text evidence="1">The sequence shown here is derived from an EMBL/GenBank/DDBJ whole genome shotgun (WGS) entry which is preliminary data.</text>
</comment>
<sequence length="158" mass="18260">MSVDYILEMIEELGRAMRAIIARKKDQPAKALEEIRVAFNGTRFGNKAFFDALSPEDLAVFLREKKVDYRAADYIIDILLEEAEINRDMELERLAMKLPKEGEEDDNAGFEPITESEEQRLLLEKIQVLIDYTSEVETSLKVFSLKRGQQRGRLKGFK</sequence>
<protein>
    <submittedName>
        <fullName evidence="1">Uncharacterized protein</fullName>
    </submittedName>
</protein>
<organism evidence="1 2">
    <name type="scientific">Chitinophaga silvisoli</name>
    <dbReference type="NCBI Taxonomy" id="2291814"/>
    <lineage>
        <taxon>Bacteria</taxon>
        <taxon>Pseudomonadati</taxon>
        <taxon>Bacteroidota</taxon>
        <taxon>Chitinophagia</taxon>
        <taxon>Chitinophagales</taxon>
        <taxon>Chitinophagaceae</taxon>
        <taxon>Chitinophaga</taxon>
    </lineage>
</organism>
<dbReference type="OrthoDB" id="670595at2"/>
<dbReference type="Proteomes" id="UP000261174">
    <property type="component" value="Unassembled WGS sequence"/>
</dbReference>
<evidence type="ECO:0000313" key="1">
    <source>
        <dbReference type="EMBL" id="RFM32971.1"/>
    </source>
</evidence>
<name>A0A3E1NYG4_9BACT</name>
<evidence type="ECO:0000313" key="2">
    <source>
        <dbReference type="Proteomes" id="UP000261174"/>
    </source>
</evidence>
<gene>
    <name evidence="1" type="ORF">DXN04_21290</name>
</gene>
<dbReference type="RefSeq" id="WP_116855407.1">
    <property type="nucleotide sequence ID" value="NZ_QTJV01000008.1"/>
</dbReference>
<dbReference type="EMBL" id="QTJV01000008">
    <property type="protein sequence ID" value="RFM32971.1"/>
    <property type="molecule type" value="Genomic_DNA"/>
</dbReference>
<dbReference type="AlphaFoldDB" id="A0A3E1NYG4"/>